<dbReference type="AlphaFoldDB" id="A0A183UFI6"/>
<protein>
    <submittedName>
        <fullName evidence="5">Phytanoyl-CoA hydroxylase-interacting protein-like</fullName>
    </submittedName>
</protein>
<evidence type="ECO:0000313" key="4">
    <source>
        <dbReference type="Proteomes" id="UP000050794"/>
    </source>
</evidence>
<proteinExistence type="predicted"/>
<dbReference type="InterPro" id="IPR042868">
    <property type="entry name" value="PHYHIP/PHYHIPL"/>
</dbReference>
<dbReference type="GO" id="GO:0005737">
    <property type="term" value="C:cytoplasm"/>
    <property type="evidence" value="ECO:0007669"/>
    <property type="project" value="TreeGrafter"/>
</dbReference>
<evidence type="ECO:0000313" key="3">
    <source>
        <dbReference type="EMBL" id="VDM38577.1"/>
    </source>
</evidence>
<evidence type="ECO:0000313" key="5">
    <source>
        <dbReference type="WBParaSite" id="TCNE_0000725601-mRNA-1"/>
    </source>
</evidence>
<dbReference type="WBParaSite" id="TCNE_0000725601-mRNA-1">
    <property type="protein sequence ID" value="TCNE_0000725601-mRNA-1"/>
    <property type="gene ID" value="TCNE_0000725601"/>
</dbReference>
<gene>
    <name evidence="3" type="ORF">TCNE_LOCUS7256</name>
</gene>
<evidence type="ECO:0000256" key="1">
    <source>
        <dbReference type="SAM" id="Coils"/>
    </source>
</evidence>
<feature type="coiled-coil region" evidence="1">
    <location>
        <begin position="505"/>
        <end position="532"/>
    </location>
</feature>
<keyword evidence="4" id="KW-1185">Reference proteome</keyword>
<name>A0A183UFI6_TOXCA</name>
<dbReference type="PANTHER" id="PTHR15698">
    <property type="entry name" value="PROTEIN CBG15099"/>
    <property type="match status" value="1"/>
</dbReference>
<accession>A0A183UFI6</accession>
<reference evidence="3 4" key="2">
    <citation type="submission" date="2018-11" db="EMBL/GenBank/DDBJ databases">
        <authorList>
            <consortium name="Pathogen Informatics"/>
        </authorList>
    </citation>
    <scope>NUCLEOTIDE SEQUENCE [LARGE SCALE GENOMIC DNA]</scope>
</reference>
<dbReference type="Proteomes" id="UP000050794">
    <property type="component" value="Unassembled WGS sequence"/>
</dbReference>
<feature type="domain" description="Phytanoyl-CoA hydroxylase-interacting protein-like C-terminal" evidence="2">
    <location>
        <begin position="188"/>
        <end position="379"/>
    </location>
</feature>
<dbReference type="EMBL" id="UYWY01019645">
    <property type="protein sequence ID" value="VDM38577.1"/>
    <property type="molecule type" value="Genomic_DNA"/>
</dbReference>
<dbReference type="PANTHER" id="PTHR15698:SF4">
    <property type="entry name" value="PHYTANOYL-COA HYDROXYLASE-INTERACTING PROTEIN-LIKE C-TERMINAL DOMAIN-CONTAINING PROTEIN"/>
    <property type="match status" value="1"/>
</dbReference>
<sequence length="542" mass="61847">MWNENEWYYPEMEPRYRPVPGWVRRPPRFPPPYARPPDMPPFPKPDMGMMGMGMPPFRMPRMPPEMATPHAGPTLTPPPLRPIRAAHPPLYQDFSAPARPAPISMNVQTSALKCLVEWKIPPIPKTLKYTYRLEVWEGVQCDTFDLPAHTLSHKVKTTPGAWYKVELNARDANGTVLAMGRTRFKAVFSHEEMLQLYKKAIDFVGTVMHSFRYLYRCKPKVYYDDIQFRCGGLMEKYLKDNNGQAASSINGAISGLFFSARLLPDGSLPSHSPFGNVRMLVPAITLIDPNRINMYFCDFYCNYITHYVTVVICEKRSDTDMFCMQRLIKLQPDSNPFLRILIRPPMYEPEFWVNKNVWVEIYYTENVPLSWGRFDTILATGAGTSRVGGLPHNKQCNQCNLYPLKTIAQSSKAHLTSKLNSTFELLLSLEQKRLGSDIVGDSADLIETICSLVDAVVEQTTDAPMENDGDERAEKQTPTKFVEPACSVVKRVEKEVVTAEMKLLAALLKEAVEHLDRNFQRIEEQIEVANQSVERFVTTLVH</sequence>
<dbReference type="InterPro" id="IPR045545">
    <property type="entry name" value="PHYIP/PHIPL_C"/>
</dbReference>
<organism evidence="4 5">
    <name type="scientific">Toxocara canis</name>
    <name type="common">Canine roundworm</name>
    <dbReference type="NCBI Taxonomy" id="6265"/>
    <lineage>
        <taxon>Eukaryota</taxon>
        <taxon>Metazoa</taxon>
        <taxon>Ecdysozoa</taxon>
        <taxon>Nematoda</taxon>
        <taxon>Chromadorea</taxon>
        <taxon>Rhabditida</taxon>
        <taxon>Spirurina</taxon>
        <taxon>Ascaridomorpha</taxon>
        <taxon>Ascaridoidea</taxon>
        <taxon>Toxocaridae</taxon>
        <taxon>Toxocara</taxon>
    </lineage>
</organism>
<evidence type="ECO:0000259" key="2">
    <source>
        <dbReference type="Pfam" id="PF19281"/>
    </source>
</evidence>
<dbReference type="Pfam" id="PF19281">
    <property type="entry name" value="PHYHIP_C"/>
    <property type="match status" value="1"/>
</dbReference>
<keyword evidence="1" id="KW-0175">Coiled coil</keyword>
<reference evidence="5" key="1">
    <citation type="submission" date="2016-06" db="UniProtKB">
        <authorList>
            <consortium name="WormBaseParasite"/>
        </authorList>
    </citation>
    <scope>IDENTIFICATION</scope>
</reference>